<dbReference type="AlphaFoldDB" id="A0AAE9NRM4"/>
<sequence>MNIGWKLKKNGVINRFLITELTEKRYFAEPDTLVDKVNYRFINGFVDVGVLPCRVRFLQEEAKREVTLPEDLHFPLMWSGGDESRSVNFSDFWPCPVHVQRFSRCVIHSDSTQTAPFTLSTCGGITLWLNGEPITRFTPFTRNTEQTCAISLPLRAGLNTLVVHSEELCERDTDYLFSLCYQGEDTLFWQLDEDAALSAQLTALDGWVNGLTLENNLIQLPVLVLNSPQPLPESVTMAHRLIGNVNESVPAWQQKQTLPAGNLGWQVDLPSVLVGYYDLVCAATCNGVTLTRTLSFGRLPSQTMPAALPTLAARREAVLRHAALHGFERLGRLLAIVATGEGSDAAAPILNSALQKISRREDCADFQLVPLIWLWQRYQGQQLPPQDWRRVRSAILGFRYWIDEPGNDTMWFWSENHCLCFHVAQYLAGQNFPDDTFPCSGRRGLEQKTMAHERLTRWFDSILEHGLVEWNSAAYYPIDLIGLVALYELAQDADLREKSRVVIDRIMLMTAWVHQNGVAVGTMGRAYDKELRSGMLTELSGLCALMWGEGWLIPHCAALPLLCLSDYQPPETTNQIAHWSLPHGAEARWVQGLNRSARIIAWKQRDVAFSSVFDHHPGEHGHQQHLLDVRLGTHYAARLWVNHPGEDRPDGVHRPSYWAGNGRLPHLMQHRNRALMVFDLRQDIRPWTHLYLPQTALDEVIVEDVWCFVRGGNGYAAFHNPAGLQPFATAGPQAEGELRAYGEQNVWFVAVDSGDGAEGFATFADRFRGHSLVKDSDGVRIDDPDYGELAFSYAAGFSVAQQPFLFPDDVPVVPQFNTGNP</sequence>
<dbReference type="Proteomes" id="UP001059272">
    <property type="component" value="Chromosome"/>
</dbReference>
<protein>
    <submittedName>
        <fullName evidence="1">Uncharacterized protein</fullName>
    </submittedName>
</protein>
<dbReference type="EMBL" id="CP090065">
    <property type="protein sequence ID" value="UVO07678.1"/>
    <property type="molecule type" value="Genomic_DNA"/>
</dbReference>
<proteinExistence type="predicted"/>
<gene>
    <name evidence="1" type="ORF">LW347_17785</name>
</gene>
<dbReference type="KEGG" id="ppoo:LW347_17785"/>
<evidence type="ECO:0000313" key="1">
    <source>
        <dbReference type="EMBL" id="UVO07678.1"/>
    </source>
</evidence>
<accession>A0AAE9NRM4</accession>
<organism evidence="1 2">
    <name type="scientific">Pectobacterium polonicum</name>
    <dbReference type="NCBI Taxonomy" id="2485124"/>
    <lineage>
        <taxon>Bacteria</taxon>
        <taxon>Pseudomonadati</taxon>
        <taxon>Pseudomonadota</taxon>
        <taxon>Gammaproteobacteria</taxon>
        <taxon>Enterobacterales</taxon>
        <taxon>Pectobacteriaceae</taxon>
        <taxon>Pectobacterium</taxon>
    </lineage>
</organism>
<dbReference type="RefSeq" id="WP_258883028.1">
    <property type="nucleotide sequence ID" value="NZ_CP090065.1"/>
</dbReference>
<evidence type="ECO:0000313" key="2">
    <source>
        <dbReference type="Proteomes" id="UP001059272"/>
    </source>
</evidence>
<name>A0AAE9NRM4_9GAMM</name>
<reference evidence="1" key="1">
    <citation type="submission" date="2021-12" db="EMBL/GenBank/DDBJ databases">
        <title>Genome sequence of novel Pectobacterium sp. causing blackleg.</title>
        <authorList>
            <person name="Wang J."/>
        </authorList>
    </citation>
    <scope>NUCLEOTIDE SEQUENCE</scope>
    <source>
        <strain evidence="1">BY21311</strain>
    </source>
</reference>